<dbReference type="Pfam" id="PF04205">
    <property type="entry name" value="FMN_bind"/>
    <property type="match status" value="1"/>
</dbReference>
<protein>
    <submittedName>
        <fullName evidence="8">FMN-binding domain-containing protein</fullName>
    </submittedName>
</protein>
<evidence type="ECO:0000256" key="6">
    <source>
        <dbReference type="SAM" id="Phobius"/>
    </source>
</evidence>
<sequence length="196" mass="22128">MARALAHVPLLKEGSLYLSSMCRCWFLLIVLIFFSFGGSREFQTLDRALAQIFPGAKVEVKNVVLTPEQVNAIEEASKVKLNSRLISWYIAKRNGQIVGYAYVDVHTVRTHPETVLYALDSKGRILAIEVLSFNEPLEYMPDEEWLRQFKGKSGADPVRLKKDVINMTGATLTSRAITDNARKVLHMWKVLFGGAR</sequence>
<evidence type="ECO:0000259" key="7">
    <source>
        <dbReference type="SMART" id="SM00900"/>
    </source>
</evidence>
<evidence type="ECO:0000256" key="3">
    <source>
        <dbReference type="ARBA" id="ARBA00022630"/>
    </source>
</evidence>
<evidence type="ECO:0000256" key="5">
    <source>
        <dbReference type="ARBA" id="ARBA00022982"/>
    </source>
</evidence>
<evidence type="ECO:0000313" key="8">
    <source>
        <dbReference type="EMBL" id="SHK39227.1"/>
    </source>
</evidence>
<keyword evidence="9" id="KW-1185">Reference proteome</keyword>
<organism evidence="8 9">
    <name type="scientific">Thermocrinis minervae</name>
    <dbReference type="NCBI Taxonomy" id="381751"/>
    <lineage>
        <taxon>Bacteria</taxon>
        <taxon>Pseudomonadati</taxon>
        <taxon>Aquificota</taxon>
        <taxon>Aquificia</taxon>
        <taxon>Aquificales</taxon>
        <taxon>Aquificaceae</taxon>
        <taxon>Thermocrinis</taxon>
    </lineage>
</organism>
<dbReference type="AlphaFoldDB" id="A0A1M6S438"/>
<dbReference type="EMBL" id="LT670846">
    <property type="protein sequence ID" value="SHK39227.1"/>
    <property type="molecule type" value="Genomic_DNA"/>
</dbReference>
<keyword evidence="6" id="KW-1133">Transmembrane helix</keyword>
<dbReference type="STRING" id="381751.SAMN05444391_0863"/>
<accession>A0A1M6S438</accession>
<dbReference type="GO" id="GO:0010181">
    <property type="term" value="F:FMN binding"/>
    <property type="evidence" value="ECO:0007669"/>
    <property type="project" value="InterPro"/>
</dbReference>
<dbReference type="GO" id="GO:0009055">
    <property type="term" value="F:electron transfer activity"/>
    <property type="evidence" value="ECO:0007669"/>
    <property type="project" value="InterPro"/>
</dbReference>
<feature type="domain" description="FMN-binding" evidence="7">
    <location>
        <begin position="109"/>
        <end position="188"/>
    </location>
</feature>
<dbReference type="GO" id="GO:0022900">
    <property type="term" value="P:electron transport chain"/>
    <property type="evidence" value="ECO:0007669"/>
    <property type="project" value="InterPro"/>
</dbReference>
<keyword evidence="6" id="KW-0472">Membrane</keyword>
<gene>
    <name evidence="8" type="ORF">SAMN05444391_0863</name>
</gene>
<evidence type="ECO:0000256" key="1">
    <source>
        <dbReference type="ARBA" id="ARBA00022448"/>
    </source>
</evidence>
<dbReference type="SMART" id="SM00900">
    <property type="entry name" value="FMN_bind"/>
    <property type="match status" value="1"/>
</dbReference>
<proteinExistence type="predicted"/>
<dbReference type="PANTHER" id="PTHR36118">
    <property type="entry name" value="ION-TRANSLOCATING OXIDOREDUCTASE COMPLEX SUBUNIT G"/>
    <property type="match status" value="1"/>
</dbReference>
<keyword evidence="6" id="KW-0812">Transmembrane</keyword>
<dbReference type="GO" id="GO:0005886">
    <property type="term" value="C:plasma membrane"/>
    <property type="evidence" value="ECO:0007669"/>
    <property type="project" value="InterPro"/>
</dbReference>
<keyword evidence="2" id="KW-0597">Phosphoprotein</keyword>
<keyword evidence="1" id="KW-0813">Transport</keyword>
<keyword evidence="5" id="KW-0249">Electron transport</keyword>
<dbReference type="PANTHER" id="PTHR36118:SF1">
    <property type="entry name" value="ION-TRANSLOCATING OXIDOREDUCTASE COMPLEX SUBUNIT G"/>
    <property type="match status" value="1"/>
</dbReference>
<dbReference type="InterPro" id="IPR007329">
    <property type="entry name" value="FMN-bd"/>
</dbReference>
<dbReference type="Proteomes" id="UP000189810">
    <property type="component" value="Chromosome I"/>
</dbReference>
<reference evidence="8 9" key="1">
    <citation type="submission" date="2016-11" db="EMBL/GenBank/DDBJ databases">
        <authorList>
            <person name="Jaros S."/>
            <person name="Januszkiewicz K."/>
            <person name="Wedrychowicz H."/>
        </authorList>
    </citation>
    <scope>NUCLEOTIDE SEQUENCE [LARGE SCALE GENOMIC DNA]</scope>
    <source>
        <strain evidence="8 9">DSM 19557</strain>
    </source>
</reference>
<dbReference type="InterPro" id="IPR010209">
    <property type="entry name" value="Ion_transpt_RnfG/RsxG"/>
</dbReference>
<evidence type="ECO:0000313" key="9">
    <source>
        <dbReference type="Proteomes" id="UP000189810"/>
    </source>
</evidence>
<evidence type="ECO:0000256" key="4">
    <source>
        <dbReference type="ARBA" id="ARBA00022643"/>
    </source>
</evidence>
<evidence type="ECO:0000256" key="2">
    <source>
        <dbReference type="ARBA" id="ARBA00022553"/>
    </source>
</evidence>
<keyword evidence="3" id="KW-0285">Flavoprotein</keyword>
<feature type="transmembrane region" description="Helical" evidence="6">
    <location>
        <begin position="16"/>
        <end position="37"/>
    </location>
</feature>
<name>A0A1M6S438_9AQUI</name>
<keyword evidence="4" id="KW-0288">FMN</keyword>